<evidence type="ECO:0000256" key="8">
    <source>
        <dbReference type="SAM" id="Phobius"/>
    </source>
</evidence>
<accession>A0A9P0H1L5</accession>
<name>A0A9P0H1L5_NEZVI</name>
<protein>
    <submittedName>
        <fullName evidence="10">Uncharacterized protein</fullName>
    </submittedName>
</protein>
<sequence length="595" mass="68635">MNQLNMFLCFVLLYLSLLGGVGCCSNKNISHLNRTLSYSFEGFSCVQMFSPDDLPWQYYKVLPALGVPVVINQSNKYCYGFVLFAIDTIHLKKMLINIKKYYNHRIVCYLQYEDSLLNSFVKNETYLFGESEALITDGYRTYKFDELEKIFYEINLIGEEETWGKQRRIMNFKGREVTVAGFNVSMFTSFGQVDEKGHPAWFKGIDLYVLWRLTSLMNITWKALISKDRWGMKLPNGTWTPGVFRAVLDGKADIGVGSIWMTIEKYESMPLTAPTSMVYLRHLIRRPAASNAIWNSFFKHYPPSVWALLLVAAFINVLAISLITYCINRIRNDIAHKKWSFISTCSLMTFGAISVDARLPSHKNPEPVRLLLSCWAITTFIFMTNFGSSLISQLTTPDLHHRPGTIRGFVEGGYFWGLTYTPNFEQLLDLSNPWHEKWARRFVLIKNKEHYLRLLNEDKFILWGKAVGETYFVMIEDYWTSDLLSGFELGNEKLAMFYITFALTPGSQLLPAMDKYCRRIIETGHIGRHLEKVLMEEEGDPYMAEVMVKTKQPAIGYSSLALNHFQSVFYILFIGLSIATILFISEIGYNKNKIN</sequence>
<evidence type="ECO:0000256" key="1">
    <source>
        <dbReference type="ARBA" id="ARBA00004651"/>
    </source>
</evidence>
<keyword evidence="11" id="KW-1185">Reference proteome</keyword>
<dbReference type="PANTHER" id="PTHR42643:SF39">
    <property type="entry name" value="IONOTROPIC RECEPTOR 56A-RELATED"/>
    <property type="match status" value="1"/>
</dbReference>
<dbReference type="Gene3D" id="1.10.287.70">
    <property type="match status" value="1"/>
</dbReference>
<evidence type="ECO:0000256" key="2">
    <source>
        <dbReference type="ARBA" id="ARBA00022475"/>
    </source>
</evidence>
<keyword evidence="7" id="KW-0325">Glycoprotein</keyword>
<dbReference type="SUPFAM" id="SSF53850">
    <property type="entry name" value="Periplasmic binding protein-like II"/>
    <property type="match status" value="1"/>
</dbReference>
<feature type="transmembrane region" description="Helical" evidence="8">
    <location>
        <begin position="339"/>
        <end position="358"/>
    </location>
</feature>
<keyword evidence="9" id="KW-0732">Signal</keyword>
<evidence type="ECO:0000256" key="9">
    <source>
        <dbReference type="SAM" id="SignalP"/>
    </source>
</evidence>
<comment type="subcellular location">
    <subcellularLocation>
        <location evidence="1">Cell membrane</location>
        <topology evidence="1">Multi-pass membrane protein</topology>
    </subcellularLocation>
</comment>
<dbReference type="Proteomes" id="UP001152798">
    <property type="component" value="Chromosome 1"/>
</dbReference>
<keyword evidence="2" id="KW-1003">Cell membrane</keyword>
<keyword evidence="3 8" id="KW-0812">Transmembrane</keyword>
<dbReference type="PANTHER" id="PTHR42643">
    <property type="entry name" value="IONOTROPIC RECEPTOR 20A-RELATED"/>
    <property type="match status" value="1"/>
</dbReference>
<feature type="signal peptide" evidence="9">
    <location>
        <begin position="1"/>
        <end position="23"/>
    </location>
</feature>
<feature type="transmembrane region" description="Helical" evidence="8">
    <location>
        <begin position="370"/>
        <end position="392"/>
    </location>
</feature>
<feature type="chain" id="PRO_5040245986" evidence="9">
    <location>
        <begin position="24"/>
        <end position="595"/>
    </location>
</feature>
<gene>
    <name evidence="10" type="ORF">NEZAVI_LOCUS447</name>
</gene>
<evidence type="ECO:0000313" key="11">
    <source>
        <dbReference type="Proteomes" id="UP001152798"/>
    </source>
</evidence>
<dbReference type="OrthoDB" id="8182981at2759"/>
<keyword evidence="6" id="KW-0675">Receptor</keyword>
<organism evidence="10 11">
    <name type="scientific">Nezara viridula</name>
    <name type="common">Southern green stink bug</name>
    <name type="synonym">Cimex viridulus</name>
    <dbReference type="NCBI Taxonomy" id="85310"/>
    <lineage>
        <taxon>Eukaryota</taxon>
        <taxon>Metazoa</taxon>
        <taxon>Ecdysozoa</taxon>
        <taxon>Arthropoda</taxon>
        <taxon>Hexapoda</taxon>
        <taxon>Insecta</taxon>
        <taxon>Pterygota</taxon>
        <taxon>Neoptera</taxon>
        <taxon>Paraneoptera</taxon>
        <taxon>Hemiptera</taxon>
        <taxon>Heteroptera</taxon>
        <taxon>Panheteroptera</taxon>
        <taxon>Pentatomomorpha</taxon>
        <taxon>Pentatomoidea</taxon>
        <taxon>Pentatomidae</taxon>
        <taxon>Pentatominae</taxon>
        <taxon>Nezara</taxon>
    </lineage>
</organism>
<evidence type="ECO:0000256" key="3">
    <source>
        <dbReference type="ARBA" id="ARBA00022692"/>
    </source>
</evidence>
<feature type="transmembrane region" description="Helical" evidence="8">
    <location>
        <begin position="568"/>
        <end position="589"/>
    </location>
</feature>
<feature type="transmembrane region" description="Helical" evidence="8">
    <location>
        <begin position="305"/>
        <end position="327"/>
    </location>
</feature>
<evidence type="ECO:0000256" key="4">
    <source>
        <dbReference type="ARBA" id="ARBA00022989"/>
    </source>
</evidence>
<dbReference type="Gene3D" id="3.40.190.10">
    <property type="entry name" value="Periplasmic binding protein-like II"/>
    <property type="match status" value="1"/>
</dbReference>
<evidence type="ECO:0000313" key="10">
    <source>
        <dbReference type="EMBL" id="CAH1388952.1"/>
    </source>
</evidence>
<evidence type="ECO:0000256" key="7">
    <source>
        <dbReference type="ARBA" id="ARBA00023180"/>
    </source>
</evidence>
<dbReference type="GO" id="GO:0005886">
    <property type="term" value="C:plasma membrane"/>
    <property type="evidence" value="ECO:0007669"/>
    <property type="project" value="UniProtKB-SubCell"/>
</dbReference>
<evidence type="ECO:0000256" key="6">
    <source>
        <dbReference type="ARBA" id="ARBA00023170"/>
    </source>
</evidence>
<proteinExistence type="predicted"/>
<reference evidence="10" key="1">
    <citation type="submission" date="2022-01" db="EMBL/GenBank/DDBJ databases">
        <authorList>
            <person name="King R."/>
        </authorList>
    </citation>
    <scope>NUCLEOTIDE SEQUENCE</scope>
</reference>
<dbReference type="AlphaFoldDB" id="A0A9P0H1L5"/>
<dbReference type="EMBL" id="OV725077">
    <property type="protein sequence ID" value="CAH1388952.1"/>
    <property type="molecule type" value="Genomic_DNA"/>
</dbReference>
<keyword evidence="5 8" id="KW-0472">Membrane</keyword>
<evidence type="ECO:0000256" key="5">
    <source>
        <dbReference type="ARBA" id="ARBA00023136"/>
    </source>
</evidence>
<keyword evidence="4 8" id="KW-1133">Transmembrane helix</keyword>
<dbReference type="InterPro" id="IPR052192">
    <property type="entry name" value="Insect_Ionotropic_Sensory_Rcpt"/>
</dbReference>